<organism evidence="2 3">
    <name type="scientific">Candidatus Geothrix skivensis</name>
    <dbReference type="NCBI Taxonomy" id="2954439"/>
    <lineage>
        <taxon>Bacteria</taxon>
        <taxon>Pseudomonadati</taxon>
        <taxon>Acidobacteriota</taxon>
        <taxon>Holophagae</taxon>
        <taxon>Holophagales</taxon>
        <taxon>Holophagaceae</taxon>
        <taxon>Geothrix</taxon>
    </lineage>
</organism>
<proteinExistence type="predicted"/>
<gene>
    <name evidence="2" type="ORF">IPP58_11110</name>
</gene>
<evidence type="ECO:0000313" key="3">
    <source>
        <dbReference type="Proteomes" id="UP000886657"/>
    </source>
</evidence>
<dbReference type="AlphaFoldDB" id="A0A9D7SHY4"/>
<feature type="chain" id="PRO_5039171285" description="Lipoprotein" evidence="1">
    <location>
        <begin position="28"/>
        <end position="218"/>
    </location>
</feature>
<keyword evidence="1" id="KW-0732">Signal</keyword>
<accession>A0A9D7SHY4</accession>
<dbReference type="Proteomes" id="UP000886657">
    <property type="component" value="Unassembled WGS sequence"/>
</dbReference>
<comment type="caution">
    <text evidence="2">The sequence shown here is derived from an EMBL/GenBank/DDBJ whole genome shotgun (WGS) entry which is preliminary data.</text>
</comment>
<protein>
    <recommendedName>
        <fullName evidence="4">Lipoprotein</fullName>
    </recommendedName>
</protein>
<sequence length="218" mass="23877">MMRNAKHVARIFGSNRLLGLLPFCVLAAPLPAAISCELNQPPVDVPRLFPGSTSHKVVYFSFASRGGAPLLKKVETRLGGVPALYAPLDVPYVLYEVYKGTEKIGYIHGVNQKGQFGVLEVFVTLDLEGRIKAFYLQRVAGAWASKFTSRKFGTQFVGLTLKDFATYNLLTGKGTGKVAAIANPAPEAVTDFFGLLRAVYKNLILMDEFFYSVPKPKP</sequence>
<evidence type="ECO:0000313" key="2">
    <source>
        <dbReference type="EMBL" id="MBK9797025.1"/>
    </source>
</evidence>
<name>A0A9D7SHY4_9BACT</name>
<dbReference type="EMBL" id="JADKIO010000008">
    <property type="protein sequence ID" value="MBK9797025.1"/>
    <property type="molecule type" value="Genomic_DNA"/>
</dbReference>
<feature type="signal peptide" evidence="1">
    <location>
        <begin position="1"/>
        <end position="27"/>
    </location>
</feature>
<reference evidence="2" key="1">
    <citation type="submission" date="2020-10" db="EMBL/GenBank/DDBJ databases">
        <title>Connecting structure to function with the recovery of over 1000 high-quality activated sludge metagenome-assembled genomes encoding full-length rRNA genes using long-read sequencing.</title>
        <authorList>
            <person name="Singleton C.M."/>
            <person name="Petriglieri F."/>
            <person name="Kristensen J.M."/>
            <person name="Kirkegaard R.H."/>
            <person name="Michaelsen T.Y."/>
            <person name="Andersen M.H."/>
            <person name="Karst S.M."/>
            <person name="Dueholm M.S."/>
            <person name="Nielsen P.H."/>
            <person name="Albertsen M."/>
        </authorList>
    </citation>
    <scope>NUCLEOTIDE SEQUENCE</scope>
    <source>
        <strain evidence="2">Skiv_18-Q3-R9-52_MAXAC.067</strain>
    </source>
</reference>
<evidence type="ECO:0008006" key="4">
    <source>
        <dbReference type="Google" id="ProtNLM"/>
    </source>
</evidence>
<evidence type="ECO:0000256" key="1">
    <source>
        <dbReference type="SAM" id="SignalP"/>
    </source>
</evidence>